<dbReference type="PANTHER" id="PTHR43788:SF8">
    <property type="entry name" value="DNA-BINDING PROTEIN SMUBP-2"/>
    <property type="match status" value="1"/>
</dbReference>
<dbReference type="GO" id="GO:0043139">
    <property type="term" value="F:5'-3' DNA helicase activity"/>
    <property type="evidence" value="ECO:0007669"/>
    <property type="project" value="TreeGrafter"/>
</dbReference>
<keyword evidence="5" id="KW-0067">ATP-binding</keyword>
<name>A0A9E6XYZ6_9ACTN</name>
<keyword evidence="2" id="KW-0547">Nucleotide-binding</keyword>
<evidence type="ECO:0000256" key="2">
    <source>
        <dbReference type="ARBA" id="ARBA00022741"/>
    </source>
</evidence>
<organism evidence="11 12">
    <name type="scientific">Capillimicrobium parvum</name>
    <dbReference type="NCBI Taxonomy" id="2884022"/>
    <lineage>
        <taxon>Bacteria</taxon>
        <taxon>Bacillati</taxon>
        <taxon>Actinomycetota</taxon>
        <taxon>Thermoleophilia</taxon>
        <taxon>Solirubrobacterales</taxon>
        <taxon>Capillimicrobiaceae</taxon>
        <taxon>Capillimicrobium</taxon>
    </lineage>
</organism>
<dbReference type="GO" id="GO:0005524">
    <property type="term" value="F:ATP binding"/>
    <property type="evidence" value="ECO:0007669"/>
    <property type="project" value="UniProtKB-KW"/>
</dbReference>
<evidence type="ECO:0008006" key="13">
    <source>
        <dbReference type="Google" id="ProtNLM"/>
    </source>
</evidence>
<dbReference type="Gene3D" id="3.40.50.300">
    <property type="entry name" value="P-loop containing nucleotide triphosphate hydrolases"/>
    <property type="match status" value="3"/>
</dbReference>
<dbReference type="InterPro" id="IPR041677">
    <property type="entry name" value="DNA2/NAM7_AAA_11"/>
</dbReference>
<dbReference type="Pfam" id="PF20720">
    <property type="entry name" value="nSTAND3"/>
    <property type="match status" value="1"/>
</dbReference>
<evidence type="ECO:0000259" key="8">
    <source>
        <dbReference type="Pfam" id="PF13087"/>
    </source>
</evidence>
<dbReference type="CDD" id="cd18808">
    <property type="entry name" value="SF1_C_Upf1"/>
    <property type="match status" value="1"/>
</dbReference>
<evidence type="ECO:0000256" key="5">
    <source>
        <dbReference type="ARBA" id="ARBA00022840"/>
    </source>
</evidence>
<feature type="domain" description="DNA2/NAM7 helicase helicase" evidence="7">
    <location>
        <begin position="984"/>
        <end position="1020"/>
    </location>
</feature>
<gene>
    <name evidence="11" type="ORF">DSM104329_03178</name>
</gene>
<keyword evidence="3" id="KW-0378">Hydrolase</keyword>
<dbReference type="EMBL" id="CP087164">
    <property type="protein sequence ID" value="UGS36768.1"/>
    <property type="molecule type" value="Genomic_DNA"/>
</dbReference>
<keyword evidence="4" id="KW-0347">Helicase</keyword>
<dbReference type="GO" id="GO:0016787">
    <property type="term" value="F:hydrolase activity"/>
    <property type="evidence" value="ECO:0007669"/>
    <property type="project" value="UniProtKB-KW"/>
</dbReference>
<evidence type="ECO:0000256" key="1">
    <source>
        <dbReference type="ARBA" id="ARBA00007913"/>
    </source>
</evidence>
<dbReference type="Proteomes" id="UP001162834">
    <property type="component" value="Chromosome"/>
</dbReference>
<dbReference type="InterPro" id="IPR027417">
    <property type="entry name" value="P-loop_NTPase"/>
</dbReference>
<evidence type="ECO:0000259" key="7">
    <source>
        <dbReference type="Pfam" id="PF13086"/>
    </source>
</evidence>
<feature type="domain" description="Novel STAND NTPase 3" evidence="10">
    <location>
        <begin position="323"/>
        <end position="410"/>
    </location>
</feature>
<proteinExistence type="inferred from homology"/>
<reference evidence="11" key="1">
    <citation type="journal article" date="2022" name="Int. J. Syst. Evol. Microbiol.">
        <title>Pseudomonas aegrilactucae sp. nov. and Pseudomonas morbosilactucae sp. nov., pathogens causing bacterial rot of lettuce in Japan.</title>
        <authorList>
            <person name="Sawada H."/>
            <person name="Fujikawa T."/>
            <person name="Satou M."/>
        </authorList>
    </citation>
    <scope>NUCLEOTIDE SEQUENCE</scope>
    <source>
        <strain evidence="11">0166_1</strain>
    </source>
</reference>
<dbReference type="RefSeq" id="WP_259310833.1">
    <property type="nucleotide sequence ID" value="NZ_CP087164.1"/>
</dbReference>
<accession>A0A9E6XYZ6</accession>
<dbReference type="InterPro" id="IPR049468">
    <property type="entry name" value="Restrct_endonuc-II-like_dom"/>
</dbReference>
<evidence type="ECO:0000313" key="12">
    <source>
        <dbReference type="Proteomes" id="UP001162834"/>
    </source>
</evidence>
<dbReference type="KEGG" id="sbae:DSM104329_03178"/>
<sequence length="1801" mass="197706">MDTDRQGIRPSADTTAGMQPTSAYVLARAVARYHAGCLRVIGSQNVALRDVRTTRKAALCVDVGALTESAALLSTGLIEIAAPSRPRSDAEPEINAAYERRRGIWERLQDLAAKAAVEAHAKEVVYGGPLMHGFLPKARTGRLEPILAPLFMVGVTLRVTNQGAIEVRAVDEPPRFNTVLWRDAVSSEGLARIVDQGIEAQVDLAGGWDPHRVETLLRAIGAVMPGVDGGIPTEFLGRWPEVPDTKDRPDEAYVELLDGASLFLANRASPYLLADLERIAEDPSSYVVSGRPLSVLLNPPSTEPRPGLRAPSIDQVVYPFPSNAAQRQVADALDKNEIVVVQGPPGNGKSLTIANLVAHLVSQGQRVLVSSHKTQALTVVRDKLNDTDQRFLFASLIGDGAAAKRELQKQIADVRAFAAQANRTTLARQLTEIDARRAANGEAYTELRMDFIERAQPEQTDAAAYYERFRGVAVLPAADPALPPAERAPAIAALRRLYELGREHAGVWARLRTSSVSELVDLSAQKRVLGEFLDHQRARVAAASDPAVQRVIAGWQALIDADPRSIDRADSALTTIREALRGVVDGPQERDAGLRLADAPQLLADVEEGLRGLESAFAEARSRAQHRDRVAAAPELRQQILQQHQLLTQFMRRGKARKWLEATAPGAAGLPTTQVAEWVSFWDWWSTVRTQCDGLAGGLATDIPERFDPDAVQAVLARGARALARGKAIIAAREAAGTSALPLPLDAALAASDRASLDAALQAADTALRAARADRYGNALKGSKELIFLGGEDDRLDDLLDRGDWAQADASIAALDALCNALPALQERRTLLDGPLSHLSHSAETVEAHAEQEADPPAFMADLDRAIAIHAEYLRFLEIAGSETTDAIAEQLTAVADQVMEDAARLLGLRIQQRILDGFQRPSFLSSLEKFRRAIGASPKRFERFEELKTSADFDIDVLTRVFPCWIMRPEDACRVFPLRPDIFDVLIVDEASQCNPDQVLPLFARARKVVIVGDAKQLSNEDLRRTLSGDANRALIHQAGLDELDPYGLFDQTRNSLLELVSQRQQADVVLNEHFRCRPELIAFSNDRFYGGTLTVIRDRRDDRGLRPSLLVREVKLDQPFSTARGAKVNFAEAKALVDDLERRLADPRYDGMTFGILSLFREQVEHIQALIERRVPPQDRERRRLICSTVDGFQGDERDVILYSWRYTAADHGSVFAFTNGGAGEQRINVALTRARHQAIHFISTPVDKFPPSAANVTGYLRHAVEPKRLLEAVEARAHREPGGRARRAVKETCTARGLNVIEDYVACGVSIDLLVSSDDEIRRAAVFVDAERDQHPPVHVPERIDQHELLQRAGWQVVRLPATTILDRPDLIDRAIDAALHDAQPRVVGEHLEEPIRQVLVDGAPEPEVALLDLEIEPEDRADYHWDIPSVSARLASGEAVFMSGFEEELYGSLVIHDDLKVVPQWPSRGKSIDLVVTDRDGRRLAVEADGGQHHETVDGQLIPEDLDRQALLEEAGWSFHRVAHRDYLRDPKGEVQAVLDALAAQPPNPDLAEQVWSPVLSVDDLTNTAAIIGPGSLPTAPDVSSSDEPPRTTLATIADSAPSMRDHDVVVEDRSVHAAELKPSEHVNPVTEARDRNHQAEPSTASHTTADVTVERARDASPDSISAAPPGRLFGLKQQDHPEDAAPALHFENVPLAEVAMRIAQLVHERGPINEDDLPEALRQAGVLDVPAAHERTVRRFAWVAKGKRWIDLVDDRWIADAGQPGRDNRYGDWTYAGIVDRARESSPRSTIHSSNC</sequence>
<evidence type="ECO:0000259" key="10">
    <source>
        <dbReference type="Pfam" id="PF20720"/>
    </source>
</evidence>
<evidence type="ECO:0000313" key="11">
    <source>
        <dbReference type="EMBL" id="UGS36768.1"/>
    </source>
</evidence>
<comment type="similarity">
    <text evidence="1">Belongs to the DNA2/NAM7 helicase family.</text>
</comment>
<dbReference type="SUPFAM" id="SSF52540">
    <property type="entry name" value="P-loop containing nucleoside triphosphate hydrolases"/>
    <property type="match status" value="1"/>
</dbReference>
<feature type="domain" description="DNA2/NAM7 helicase-like C-terminal" evidence="8">
    <location>
        <begin position="1056"/>
        <end position="1242"/>
    </location>
</feature>
<dbReference type="Pfam" id="PF18741">
    <property type="entry name" value="MTES_1575"/>
    <property type="match status" value="1"/>
</dbReference>
<dbReference type="InterPro" id="IPR050534">
    <property type="entry name" value="Coronavir_polyprotein_1ab"/>
</dbReference>
<dbReference type="PANTHER" id="PTHR43788">
    <property type="entry name" value="DNA2/NAM7 HELICASE FAMILY MEMBER"/>
    <property type="match status" value="1"/>
</dbReference>
<dbReference type="InterPro" id="IPR041679">
    <property type="entry name" value="DNA2/NAM7-like_C"/>
</dbReference>
<dbReference type="InterPro" id="IPR049050">
    <property type="entry name" value="nSTAND3"/>
</dbReference>
<evidence type="ECO:0000259" key="9">
    <source>
        <dbReference type="Pfam" id="PF18741"/>
    </source>
</evidence>
<protein>
    <recommendedName>
        <fullName evidence="13">DNA helicase</fullName>
    </recommendedName>
</protein>
<evidence type="ECO:0000256" key="3">
    <source>
        <dbReference type="ARBA" id="ARBA00022801"/>
    </source>
</evidence>
<dbReference type="Pfam" id="PF13086">
    <property type="entry name" value="AAA_11"/>
    <property type="match status" value="1"/>
</dbReference>
<feature type="compositionally biased region" description="Polar residues" evidence="6">
    <location>
        <begin position="1644"/>
        <end position="1655"/>
    </location>
</feature>
<feature type="domain" description="Restriction endonuclease type II-like" evidence="9">
    <location>
        <begin position="1449"/>
        <end position="1546"/>
    </location>
</feature>
<dbReference type="Pfam" id="PF13087">
    <property type="entry name" value="AAA_12"/>
    <property type="match status" value="1"/>
</dbReference>
<feature type="region of interest" description="Disordered" evidence="6">
    <location>
        <begin position="1635"/>
        <end position="1656"/>
    </location>
</feature>
<dbReference type="InterPro" id="IPR047187">
    <property type="entry name" value="SF1_C_Upf1"/>
</dbReference>
<evidence type="ECO:0000256" key="4">
    <source>
        <dbReference type="ARBA" id="ARBA00022806"/>
    </source>
</evidence>
<keyword evidence="12" id="KW-1185">Reference proteome</keyword>
<evidence type="ECO:0000256" key="6">
    <source>
        <dbReference type="SAM" id="MobiDB-lite"/>
    </source>
</evidence>